<dbReference type="SUPFAM" id="SSF47954">
    <property type="entry name" value="Cyclin-like"/>
    <property type="match status" value="2"/>
</dbReference>
<evidence type="ECO:0000313" key="10">
    <source>
        <dbReference type="EMBL" id="KAK9907699.1"/>
    </source>
</evidence>
<dbReference type="InterPro" id="IPR036047">
    <property type="entry name" value="F-box-like_dom_sf"/>
</dbReference>
<dbReference type="Gene3D" id="1.10.472.10">
    <property type="entry name" value="Cyclin-like"/>
    <property type="match status" value="2"/>
</dbReference>
<protein>
    <recommendedName>
        <fullName evidence="3">Cyclin-F</fullName>
    </recommendedName>
</protein>
<dbReference type="Gene3D" id="1.20.1280.50">
    <property type="match status" value="1"/>
</dbReference>
<evidence type="ECO:0000256" key="5">
    <source>
        <dbReference type="ARBA" id="ARBA00022618"/>
    </source>
</evidence>
<dbReference type="EMBL" id="JALJOT010000009">
    <property type="protein sequence ID" value="KAK9907699.1"/>
    <property type="molecule type" value="Genomic_DNA"/>
</dbReference>
<dbReference type="InterPro" id="IPR001810">
    <property type="entry name" value="F-box_dom"/>
</dbReference>
<keyword evidence="11" id="KW-1185">Reference proteome</keyword>
<dbReference type="SUPFAM" id="SSF81383">
    <property type="entry name" value="F-box domain"/>
    <property type="match status" value="1"/>
</dbReference>
<evidence type="ECO:0000256" key="7">
    <source>
        <dbReference type="ARBA" id="ARBA00023212"/>
    </source>
</evidence>
<evidence type="ECO:0000256" key="3">
    <source>
        <dbReference type="ARBA" id="ARBA00019493"/>
    </source>
</evidence>
<dbReference type="Proteomes" id="UP001491310">
    <property type="component" value="Unassembled WGS sequence"/>
</dbReference>
<dbReference type="Pfam" id="PF12937">
    <property type="entry name" value="F-box-like"/>
    <property type="match status" value="1"/>
</dbReference>
<evidence type="ECO:0000259" key="9">
    <source>
        <dbReference type="PROSITE" id="PS50181"/>
    </source>
</evidence>
<evidence type="ECO:0000256" key="6">
    <source>
        <dbReference type="ARBA" id="ARBA00023127"/>
    </source>
</evidence>
<evidence type="ECO:0000256" key="8">
    <source>
        <dbReference type="ARBA" id="ARBA00023306"/>
    </source>
</evidence>
<dbReference type="PANTHER" id="PTHR10177">
    <property type="entry name" value="CYCLINS"/>
    <property type="match status" value="1"/>
</dbReference>
<keyword evidence="7" id="KW-0206">Cytoskeleton</keyword>
<evidence type="ECO:0000313" key="11">
    <source>
        <dbReference type="Proteomes" id="UP001491310"/>
    </source>
</evidence>
<keyword evidence="6" id="KW-0195">Cyclin</keyword>
<dbReference type="PROSITE" id="PS50181">
    <property type="entry name" value="FBOX"/>
    <property type="match status" value="1"/>
</dbReference>
<name>A0ABR2YLF5_9CHLO</name>
<comment type="caution">
    <text evidence="10">The sequence shown here is derived from an EMBL/GenBank/DDBJ whole genome shotgun (WGS) entry which is preliminary data.</text>
</comment>
<dbReference type="Pfam" id="PF00134">
    <property type="entry name" value="Cyclin_N"/>
    <property type="match status" value="1"/>
</dbReference>
<proteinExistence type="predicted"/>
<keyword evidence="4" id="KW-0963">Cytoplasm</keyword>
<organism evidence="10 11">
    <name type="scientific">Coccomyxa subellipsoidea</name>
    <dbReference type="NCBI Taxonomy" id="248742"/>
    <lineage>
        <taxon>Eukaryota</taxon>
        <taxon>Viridiplantae</taxon>
        <taxon>Chlorophyta</taxon>
        <taxon>core chlorophytes</taxon>
        <taxon>Trebouxiophyceae</taxon>
        <taxon>Trebouxiophyceae incertae sedis</taxon>
        <taxon>Coccomyxaceae</taxon>
        <taxon>Coccomyxa</taxon>
    </lineage>
</organism>
<dbReference type="InterPro" id="IPR006671">
    <property type="entry name" value="Cyclin_N"/>
</dbReference>
<dbReference type="InterPro" id="IPR036915">
    <property type="entry name" value="Cyclin-like_sf"/>
</dbReference>
<sequence>MVVTRSLFKTQVRAAFEQLPDELLMEVLAHLKDRDLGVALCTSKRFFACKEPVWREASAKRWPAWYAVAQGSEIPWRRQYEMLSLRERELLVLPSLAAIQKKQTVVNAQNRAVLTEWLAEVSWDWQLESTIVFKAAAYLDHYLMNHNLPELGGFQLVGIACLRVAMGDVQQQAPPPDEEEEKKSMDPARFAYISDRTYTAAQVEETTAVVQSSTCDDLRTCPNAKMFLRSFWYRSVQGKVISKEEMHIYTLASFFLQLSLLDLDLSLLPASLLAAAALANSMELFGKESWPATLQHYSAYKPADLEATRTKLNQVQATSAAEHIRSLWRKHHENHGYEEYKDEWTRALQLIACPCPAPAVKCSSSTSSGSAQTTGPM</sequence>
<reference evidence="10 11" key="1">
    <citation type="journal article" date="2024" name="Nat. Commun.">
        <title>Phylogenomics reveals the evolutionary origins of lichenization in chlorophyte algae.</title>
        <authorList>
            <person name="Puginier C."/>
            <person name="Libourel C."/>
            <person name="Otte J."/>
            <person name="Skaloud P."/>
            <person name="Haon M."/>
            <person name="Grisel S."/>
            <person name="Petersen M."/>
            <person name="Berrin J.G."/>
            <person name="Delaux P.M."/>
            <person name="Dal Grande F."/>
            <person name="Keller J."/>
        </authorList>
    </citation>
    <scope>NUCLEOTIDE SEQUENCE [LARGE SCALE GENOMIC DNA]</scope>
    <source>
        <strain evidence="10 11">SAG 216-7</strain>
    </source>
</reference>
<keyword evidence="5" id="KW-0132">Cell division</keyword>
<accession>A0ABR2YLF5</accession>
<keyword evidence="8" id="KW-0131">Cell cycle</keyword>
<dbReference type="SMART" id="SM01332">
    <property type="entry name" value="Cyclin_C"/>
    <property type="match status" value="1"/>
</dbReference>
<evidence type="ECO:0000256" key="2">
    <source>
        <dbReference type="ARBA" id="ARBA00004556"/>
    </source>
</evidence>
<dbReference type="InterPro" id="IPR039361">
    <property type="entry name" value="Cyclin"/>
</dbReference>
<dbReference type="InterPro" id="IPR004367">
    <property type="entry name" value="Cyclin_C-dom"/>
</dbReference>
<evidence type="ECO:0000256" key="1">
    <source>
        <dbReference type="ARBA" id="ARBA00004114"/>
    </source>
</evidence>
<comment type="subcellular location">
    <subcellularLocation>
        <location evidence="1">Cytoplasm</location>
        <location evidence="1">Cytoskeleton</location>
        <location evidence="1">Microtubule organizing center</location>
        <location evidence="1">Centrosome</location>
        <location evidence="1">Centriole</location>
    </subcellularLocation>
    <subcellularLocation>
        <location evidence="2">Cytoplasm</location>
        <location evidence="2">Perinuclear region</location>
    </subcellularLocation>
</comment>
<evidence type="ECO:0000256" key="4">
    <source>
        <dbReference type="ARBA" id="ARBA00022490"/>
    </source>
</evidence>
<dbReference type="Pfam" id="PF02984">
    <property type="entry name" value="Cyclin_C"/>
    <property type="match status" value="1"/>
</dbReference>
<gene>
    <name evidence="10" type="ORF">WJX75_008433</name>
</gene>
<feature type="domain" description="F-box" evidence="9">
    <location>
        <begin position="13"/>
        <end position="57"/>
    </location>
</feature>